<dbReference type="InterPro" id="IPR005545">
    <property type="entry name" value="YCII"/>
</dbReference>
<organism evidence="3">
    <name type="scientific">Agromyces sp. G08B096</name>
    <dbReference type="NCBI Taxonomy" id="3156399"/>
    <lineage>
        <taxon>Bacteria</taxon>
        <taxon>Bacillati</taxon>
        <taxon>Actinomycetota</taxon>
        <taxon>Actinomycetes</taxon>
        <taxon>Micrococcales</taxon>
        <taxon>Microbacteriaceae</taxon>
        <taxon>Agromyces</taxon>
    </lineage>
</organism>
<feature type="domain" description="YCII-related" evidence="2">
    <location>
        <begin position="1"/>
        <end position="109"/>
    </location>
</feature>
<dbReference type="PANTHER" id="PTHR35174:SF3">
    <property type="entry name" value="BLL7171 PROTEIN"/>
    <property type="match status" value="1"/>
</dbReference>
<accession>A0AAU7W7Z7</accession>
<dbReference type="SUPFAM" id="SSF54909">
    <property type="entry name" value="Dimeric alpha+beta barrel"/>
    <property type="match status" value="2"/>
</dbReference>
<proteinExistence type="inferred from homology"/>
<evidence type="ECO:0000313" key="3">
    <source>
        <dbReference type="EMBL" id="XBX81850.1"/>
    </source>
</evidence>
<reference evidence="3" key="1">
    <citation type="submission" date="2024-05" db="EMBL/GenBank/DDBJ databases">
        <authorList>
            <person name="Yu L."/>
        </authorList>
    </citation>
    <scope>NUCLEOTIDE SEQUENCE</scope>
    <source>
        <strain evidence="3">G08B096</strain>
    </source>
</reference>
<dbReference type="PANTHER" id="PTHR35174">
    <property type="entry name" value="BLL7171 PROTEIN-RELATED"/>
    <property type="match status" value="1"/>
</dbReference>
<comment type="similarity">
    <text evidence="1">Belongs to the YciI family.</text>
</comment>
<gene>
    <name evidence="3" type="ORF">ABIQ69_14695</name>
</gene>
<evidence type="ECO:0000256" key="1">
    <source>
        <dbReference type="ARBA" id="ARBA00007689"/>
    </source>
</evidence>
<dbReference type="EMBL" id="CP158374">
    <property type="protein sequence ID" value="XBX81850.1"/>
    <property type="molecule type" value="Genomic_DNA"/>
</dbReference>
<feature type="domain" description="YCII-related" evidence="2">
    <location>
        <begin position="167"/>
        <end position="237"/>
    </location>
</feature>
<dbReference type="Pfam" id="PF03795">
    <property type="entry name" value="YCII"/>
    <property type="match status" value="2"/>
</dbReference>
<dbReference type="RefSeq" id="WP_350347872.1">
    <property type="nucleotide sequence ID" value="NZ_CP158374.1"/>
</dbReference>
<name>A0AAU7W7Z7_9MICO</name>
<dbReference type="AlphaFoldDB" id="A0AAU7W7Z7"/>
<sequence>MEYALLYAEGDDPQPYDPAQDDIGAWVDDLEARGVSEYGERLRPEVDATTVRVRGGELLVTDGPFSEAKESIGGFDIIDVADLDEAIEIASRHPAARFARVEVRPFMQWPGAEPGARVVPRDLADRPVRGRRYLLLVISSPTGEADGDGDPEAWVSEMDARGARLFGDVLRPPADATYVRRRDGEVLVADGPFVEAKEWVAGFDLLEVRDLAEAIEVASKHPMARGGVLELRPLWPFDEHGDHVARLEHEVEVRDVRLEPSADEALAALAAAGR</sequence>
<dbReference type="InterPro" id="IPR011008">
    <property type="entry name" value="Dimeric_a/b-barrel"/>
</dbReference>
<protein>
    <submittedName>
        <fullName evidence="3">YciI family protein</fullName>
    </submittedName>
</protein>
<dbReference type="Gene3D" id="3.30.70.1060">
    <property type="entry name" value="Dimeric alpha+beta barrel"/>
    <property type="match status" value="2"/>
</dbReference>
<evidence type="ECO:0000259" key="2">
    <source>
        <dbReference type="Pfam" id="PF03795"/>
    </source>
</evidence>